<dbReference type="PANTHER" id="PTHR23135:SF4">
    <property type="entry name" value="UDP-N-ACETYLMURAMOYL-L-ALANYL-D-GLUTAMATE--2,6-DIAMINOPIMELATE LIGASE MURE HOMOLOG, CHLOROPLASTIC"/>
    <property type="match status" value="1"/>
</dbReference>
<evidence type="ECO:0000259" key="16">
    <source>
        <dbReference type="Pfam" id="PF08245"/>
    </source>
</evidence>
<feature type="binding site" evidence="12">
    <location>
        <position position="493"/>
    </location>
    <ligand>
        <name>meso-2,6-diaminopimelate</name>
        <dbReference type="ChEBI" id="CHEBI:57791"/>
    </ligand>
</feature>
<dbReference type="InterPro" id="IPR000713">
    <property type="entry name" value="Mur_ligase_N"/>
</dbReference>
<evidence type="ECO:0000313" key="18">
    <source>
        <dbReference type="Proteomes" id="UP000005561"/>
    </source>
</evidence>
<comment type="catalytic activity">
    <reaction evidence="12">
        <text>UDP-N-acetyl-alpha-D-muramoyl-L-alanyl-D-glutamate + meso-2,6-diaminopimelate + ATP = UDP-N-acetyl-alpha-D-muramoyl-L-alanyl-gamma-D-glutamyl-meso-2,6-diaminopimelate + ADP + phosphate + H(+)</text>
        <dbReference type="Rhea" id="RHEA:23676"/>
        <dbReference type="ChEBI" id="CHEBI:15378"/>
        <dbReference type="ChEBI" id="CHEBI:30616"/>
        <dbReference type="ChEBI" id="CHEBI:43474"/>
        <dbReference type="ChEBI" id="CHEBI:57791"/>
        <dbReference type="ChEBI" id="CHEBI:83900"/>
        <dbReference type="ChEBI" id="CHEBI:83905"/>
        <dbReference type="ChEBI" id="CHEBI:456216"/>
        <dbReference type="EC" id="6.3.2.13"/>
    </reaction>
</comment>
<dbReference type="GO" id="GO:0004326">
    <property type="term" value="F:tetrahydrofolylpolyglutamate synthase activity"/>
    <property type="evidence" value="ECO:0007669"/>
    <property type="project" value="InterPro"/>
</dbReference>
<evidence type="ECO:0000259" key="14">
    <source>
        <dbReference type="Pfam" id="PF01225"/>
    </source>
</evidence>
<feature type="binding site" evidence="12">
    <location>
        <begin position="441"/>
        <end position="444"/>
    </location>
    <ligand>
        <name>meso-2,6-diaminopimelate</name>
        <dbReference type="ChEBI" id="CHEBI:57791"/>
    </ligand>
</feature>
<dbReference type="Gene3D" id="3.40.1390.10">
    <property type="entry name" value="MurE/MurF, N-terminal domain"/>
    <property type="match status" value="1"/>
</dbReference>
<feature type="binding site" evidence="12">
    <location>
        <position position="497"/>
    </location>
    <ligand>
        <name>meso-2,6-diaminopimelate</name>
        <dbReference type="ChEBI" id="CHEBI:57791"/>
    </ligand>
</feature>
<dbReference type="GO" id="GO:0005524">
    <property type="term" value="F:ATP binding"/>
    <property type="evidence" value="ECO:0007669"/>
    <property type="project" value="UniProtKB-UniRule"/>
</dbReference>
<dbReference type="GO" id="GO:0008360">
    <property type="term" value="P:regulation of cell shape"/>
    <property type="evidence" value="ECO:0007669"/>
    <property type="project" value="UniProtKB-KW"/>
</dbReference>
<dbReference type="PROSITE" id="PS01011">
    <property type="entry name" value="FOLYLPOLYGLU_SYNT_1"/>
    <property type="match status" value="1"/>
</dbReference>
<dbReference type="InterPro" id="IPR013221">
    <property type="entry name" value="Mur_ligase_cen"/>
</dbReference>
<keyword evidence="11 12" id="KW-0961">Cell wall biogenesis/degradation</keyword>
<evidence type="ECO:0000256" key="6">
    <source>
        <dbReference type="ARBA" id="ARBA00022741"/>
    </source>
</evidence>
<dbReference type="Proteomes" id="UP000005561">
    <property type="component" value="Unassembled WGS sequence"/>
</dbReference>
<evidence type="ECO:0000256" key="13">
    <source>
        <dbReference type="RuleBase" id="RU004135"/>
    </source>
</evidence>
<keyword evidence="8 12" id="KW-0133">Cell shape</keyword>
<dbReference type="GO" id="GO:0000287">
    <property type="term" value="F:magnesium ion binding"/>
    <property type="evidence" value="ECO:0007669"/>
    <property type="project" value="UniProtKB-UniRule"/>
</dbReference>
<dbReference type="InterPro" id="IPR036615">
    <property type="entry name" value="Mur_ligase_C_dom_sf"/>
</dbReference>
<evidence type="ECO:0000259" key="15">
    <source>
        <dbReference type="Pfam" id="PF02875"/>
    </source>
</evidence>
<evidence type="ECO:0000256" key="4">
    <source>
        <dbReference type="ARBA" id="ARBA00022598"/>
    </source>
</evidence>
<keyword evidence="18" id="KW-1185">Reference proteome</keyword>
<dbReference type="NCBIfam" id="NF001126">
    <property type="entry name" value="PRK00139.1-4"/>
    <property type="match status" value="1"/>
</dbReference>
<comment type="caution">
    <text evidence="12">Lacks conserved residue(s) required for the propagation of feature annotation.</text>
</comment>
<feature type="domain" description="Mur ligase central" evidence="16">
    <location>
        <begin position="145"/>
        <end position="347"/>
    </location>
</feature>
<keyword evidence="3 12" id="KW-0963">Cytoplasm</keyword>
<keyword evidence="6 12" id="KW-0547">Nucleotide-binding</keyword>
<dbReference type="Gene3D" id="3.90.190.20">
    <property type="entry name" value="Mur ligase, C-terminal domain"/>
    <property type="match status" value="1"/>
</dbReference>
<dbReference type="SUPFAM" id="SSF53623">
    <property type="entry name" value="MurD-like peptide ligases, catalytic domain"/>
    <property type="match status" value="1"/>
</dbReference>
<dbReference type="InterPro" id="IPR018109">
    <property type="entry name" value="Folylpolyglutamate_synth_CS"/>
</dbReference>
<feature type="short sequence motif" description="Meso-diaminopimelate recognition motif" evidence="12">
    <location>
        <begin position="441"/>
        <end position="444"/>
    </location>
</feature>
<evidence type="ECO:0000256" key="11">
    <source>
        <dbReference type="ARBA" id="ARBA00023316"/>
    </source>
</evidence>
<dbReference type="eggNOG" id="COG0769">
    <property type="taxonomic scope" value="Bacteria"/>
</dbReference>
<comment type="similarity">
    <text evidence="2 12">Belongs to the MurCDEF family. MurE subfamily.</text>
</comment>
<evidence type="ECO:0000256" key="8">
    <source>
        <dbReference type="ARBA" id="ARBA00022960"/>
    </source>
</evidence>
<feature type="binding site" evidence="12">
    <location>
        <position position="188"/>
    </location>
    <ligand>
        <name>UDP-N-acetyl-alpha-D-muramoyl-L-alanyl-D-glutamate</name>
        <dbReference type="ChEBI" id="CHEBI:83900"/>
    </ligand>
</feature>
<evidence type="ECO:0000256" key="5">
    <source>
        <dbReference type="ARBA" id="ARBA00022618"/>
    </source>
</evidence>
<dbReference type="SUPFAM" id="SSF63418">
    <property type="entry name" value="MurE/MurF N-terminal domain"/>
    <property type="match status" value="1"/>
</dbReference>
<comment type="cofactor">
    <cofactor evidence="12">
        <name>Mg(2+)</name>
        <dbReference type="ChEBI" id="CHEBI:18420"/>
    </cofactor>
</comment>
<dbReference type="AlphaFoldDB" id="C6LGY1"/>
<dbReference type="EMBL" id="ACCL02000013">
    <property type="protein sequence ID" value="EET60040.1"/>
    <property type="molecule type" value="Genomic_DNA"/>
</dbReference>
<evidence type="ECO:0000256" key="12">
    <source>
        <dbReference type="HAMAP-Rule" id="MF_00208"/>
    </source>
</evidence>
<organism evidence="17 18">
    <name type="scientific">Marvinbryantia formatexigens DSM 14469</name>
    <dbReference type="NCBI Taxonomy" id="478749"/>
    <lineage>
        <taxon>Bacteria</taxon>
        <taxon>Bacillati</taxon>
        <taxon>Bacillota</taxon>
        <taxon>Clostridia</taxon>
        <taxon>Lachnospirales</taxon>
        <taxon>Lachnospiraceae</taxon>
        <taxon>Marvinbryantia</taxon>
    </lineage>
</organism>
<dbReference type="GO" id="GO:0005737">
    <property type="term" value="C:cytoplasm"/>
    <property type="evidence" value="ECO:0007669"/>
    <property type="project" value="UniProtKB-SubCell"/>
</dbReference>
<keyword evidence="9 12" id="KW-0573">Peptidoglycan synthesis</keyword>
<gene>
    <name evidence="12 17" type="primary">murE</name>
    <name evidence="17" type="ORF">BRYFOR_07891</name>
</gene>
<dbReference type="Pfam" id="PF08245">
    <property type="entry name" value="Mur_ligase_M"/>
    <property type="match status" value="1"/>
</dbReference>
<dbReference type="Gene3D" id="3.40.1190.10">
    <property type="entry name" value="Mur-like, catalytic domain"/>
    <property type="match status" value="1"/>
</dbReference>
<feature type="domain" description="Mur ligase N-terminal catalytic" evidence="14">
    <location>
        <begin position="61"/>
        <end position="131"/>
    </location>
</feature>
<keyword evidence="4 12" id="KW-0436">Ligase</keyword>
<dbReference type="Pfam" id="PF01225">
    <property type="entry name" value="Mur_ligase"/>
    <property type="match status" value="1"/>
</dbReference>
<dbReference type="Pfam" id="PF02875">
    <property type="entry name" value="Mur_ligase_C"/>
    <property type="match status" value="1"/>
</dbReference>
<keyword evidence="12" id="KW-0460">Magnesium</keyword>
<accession>C6LGY1</accession>
<feature type="binding site" evidence="12">
    <location>
        <position position="224"/>
    </location>
    <ligand>
        <name>UDP-N-acetyl-alpha-D-muramoyl-L-alanyl-D-glutamate</name>
        <dbReference type="ChEBI" id="CHEBI:83900"/>
    </ligand>
</feature>
<dbReference type="InterPro" id="IPR004101">
    <property type="entry name" value="Mur_ligase_C"/>
</dbReference>
<dbReference type="PANTHER" id="PTHR23135">
    <property type="entry name" value="MUR LIGASE FAMILY MEMBER"/>
    <property type="match status" value="1"/>
</dbReference>
<dbReference type="InterPro" id="IPR035911">
    <property type="entry name" value="MurE/MurF_N"/>
</dbReference>
<dbReference type="NCBIfam" id="TIGR01085">
    <property type="entry name" value="murE"/>
    <property type="match status" value="1"/>
</dbReference>
<dbReference type="GO" id="GO:0009252">
    <property type="term" value="P:peptidoglycan biosynthetic process"/>
    <property type="evidence" value="ECO:0007669"/>
    <property type="project" value="UniProtKB-UniRule"/>
</dbReference>
<evidence type="ECO:0000256" key="10">
    <source>
        <dbReference type="ARBA" id="ARBA00023306"/>
    </source>
</evidence>
<comment type="pathway">
    <text evidence="1 12 13">Cell wall biogenesis; peptidoglycan biosynthesis.</text>
</comment>
<evidence type="ECO:0000256" key="9">
    <source>
        <dbReference type="ARBA" id="ARBA00022984"/>
    </source>
</evidence>
<evidence type="ECO:0000256" key="1">
    <source>
        <dbReference type="ARBA" id="ARBA00004752"/>
    </source>
</evidence>
<dbReference type="UniPathway" id="UPA00219"/>
<evidence type="ECO:0000256" key="7">
    <source>
        <dbReference type="ARBA" id="ARBA00022840"/>
    </source>
</evidence>
<comment type="subcellular location">
    <subcellularLocation>
        <location evidence="12 13">Cytoplasm</location>
    </subcellularLocation>
</comment>
<feature type="binding site" evidence="12">
    <location>
        <position position="417"/>
    </location>
    <ligand>
        <name>meso-2,6-diaminopimelate</name>
        <dbReference type="ChEBI" id="CHEBI:57791"/>
    </ligand>
</feature>
<keyword evidence="5 12" id="KW-0132">Cell division</keyword>
<feature type="modified residue" description="N6-carboxylysine" evidence="12">
    <location>
        <position position="258"/>
    </location>
</feature>
<dbReference type="HAMAP" id="MF_00208">
    <property type="entry name" value="MurE"/>
    <property type="match status" value="1"/>
</dbReference>
<evidence type="ECO:0000256" key="3">
    <source>
        <dbReference type="ARBA" id="ARBA00022490"/>
    </source>
</evidence>
<name>C6LGY1_9FIRM</name>
<sequence>MNAWAIYTEERKVWTWAVRAFLLSGSAGSISRMGRDFMKLTKLLERVEYECVQGNTDIEVTDIVNDSRKVREGCLFFCIKGAVADGHKYAAEVAQKGAGVLVVQDDVQVPGDVTVIKVADSRYAMALIAAAWYGHPAEKLKVIGITGTKGKTTTTYMIKSILEAAGHKVGLIGTIEAIIGDKVIPASNTTPESTTIQKYFAEMAEAGCDCVVMEVSSQGLMLHRTVGFTFEIGIFTNLEPDHIGPAEHENFEDYLRCKAMLFKQCRHGIFNADDAHLEAILEGHTCDVETYGFGEKADFRASEAQLVSKPGYLGIAYHVTGKRNFFVEIDIPGKFSIYNSLAAIAVCDYFGVEEEKMIAALKKAKVKGRIEMIKVSDEFTLMIDYAHNAMSLESLLTTLKEYNPGRLVCVFGCGGNRSRARRFEMGEVSGKYADFTIITSDNPRYEEPEAIIADIETGIAKTDGKYIKITDRKEAIAYAIHHGQPGDVIVLAGKGHEDYQEICGVKHPMDERVLIKEILAEDKA</sequence>
<comment type="caution">
    <text evidence="17">The sequence shown here is derived from an EMBL/GenBank/DDBJ whole genome shotgun (WGS) entry which is preliminary data.</text>
</comment>
<dbReference type="STRING" id="168384.SAMN05660368_02670"/>
<evidence type="ECO:0000256" key="2">
    <source>
        <dbReference type="ARBA" id="ARBA00005898"/>
    </source>
</evidence>
<feature type="binding site" evidence="12">
    <location>
        <position position="67"/>
    </location>
    <ligand>
        <name>UDP-N-acetyl-alpha-D-muramoyl-L-alanyl-D-glutamate</name>
        <dbReference type="ChEBI" id="CHEBI:83900"/>
    </ligand>
</feature>
<feature type="binding site" evidence="12">
    <location>
        <begin position="147"/>
        <end position="153"/>
    </location>
    <ligand>
        <name>ATP</name>
        <dbReference type="ChEBI" id="CHEBI:30616"/>
    </ligand>
</feature>
<feature type="domain" description="Mur ligase C-terminal" evidence="15">
    <location>
        <begin position="368"/>
        <end position="495"/>
    </location>
</feature>
<dbReference type="GO" id="GO:0051301">
    <property type="term" value="P:cell division"/>
    <property type="evidence" value="ECO:0007669"/>
    <property type="project" value="UniProtKB-KW"/>
</dbReference>
<dbReference type="EC" id="6.3.2.13" evidence="12"/>
<proteinExistence type="inferred from homology"/>
<keyword evidence="7 12" id="KW-0067">ATP-binding</keyword>
<reference evidence="17" key="1">
    <citation type="submission" date="2009-07" db="EMBL/GenBank/DDBJ databases">
        <authorList>
            <person name="Weinstock G."/>
            <person name="Sodergren E."/>
            <person name="Clifton S."/>
            <person name="Fulton L."/>
            <person name="Fulton B."/>
            <person name="Courtney L."/>
            <person name="Fronick C."/>
            <person name="Harrison M."/>
            <person name="Strong C."/>
            <person name="Farmer C."/>
            <person name="Delahaunty K."/>
            <person name="Markovic C."/>
            <person name="Hall O."/>
            <person name="Minx P."/>
            <person name="Tomlinson C."/>
            <person name="Mitreva M."/>
            <person name="Nelson J."/>
            <person name="Hou S."/>
            <person name="Wollam A."/>
            <person name="Pepin K.H."/>
            <person name="Johnson M."/>
            <person name="Bhonagiri V."/>
            <person name="Nash W.E."/>
            <person name="Warren W."/>
            <person name="Chinwalla A."/>
            <person name="Mardis E.R."/>
            <person name="Wilson R.K."/>
        </authorList>
    </citation>
    <scope>NUCLEOTIDE SEQUENCE [LARGE SCALE GENOMIC DNA]</scope>
    <source>
        <strain evidence="17">DSM 14469</strain>
    </source>
</reference>
<feature type="binding site" evidence="12">
    <location>
        <begin position="189"/>
        <end position="190"/>
    </location>
    <ligand>
        <name>UDP-N-acetyl-alpha-D-muramoyl-L-alanyl-D-glutamate</name>
        <dbReference type="ChEBI" id="CHEBI:83900"/>
    </ligand>
</feature>
<evidence type="ECO:0000313" key="17">
    <source>
        <dbReference type="EMBL" id="EET60040.1"/>
    </source>
</evidence>
<feature type="binding site" evidence="12">
    <location>
        <position position="216"/>
    </location>
    <ligand>
        <name>UDP-N-acetyl-alpha-D-muramoyl-L-alanyl-D-glutamate</name>
        <dbReference type="ChEBI" id="CHEBI:83900"/>
    </ligand>
</feature>
<dbReference type="GO" id="GO:0071555">
    <property type="term" value="P:cell wall organization"/>
    <property type="evidence" value="ECO:0007669"/>
    <property type="project" value="UniProtKB-KW"/>
</dbReference>
<dbReference type="SUPFAM" id="SSF53244">
    <property type="entry name" value="MurD-like peptide ligases, peptide-binding domain"/>
    <property type="match status" value="1"/>
</dbReference>
<comment type="function">
    <text evidence="12">Catalyzes the addition of meso-diaminopimelic acid to the nucleotide precursor UDP-N-acetylmuramoyl-L-alanyl-D-glutamate (UMAG) in the biosynthesis of bacterial cell-wall peptidoglycan.</text>
</comment>
<dbReference type="InterPro" id="IPR005761">
    <property type="entry name" value="UDP-N-AcMur-Glu-dNH2Pim_ligase"/>
</dbReference>
<protein>
    <recommendedName>
        <fullName evidence="12">UDP-N-acetylmuramoyl-L-alanyl-D-glutamate--2,6-diaminopimelate ligase</fullName>
        <ecNumber evidence="12">6.3.2.13</ecNumber>
    </recommendedName>
    <alternativeName>
        <fullName evidence="12">Meso-A2pm-adding enzyme</fullName>
    </alternativeName>
    <alternativeName>
        <fullName evidence="12">Meso-diaminopimelate-adding enzyme</fullName>
    </alternativeName>
    <alternativeName>
        <fullName evidence="12">UDP-MurNAc-L-Ala-D-Glu:meso-diaminopimelate ligase</fullName>
    </alternativeName>
    <alternativeName>
        <fullName evidence="12">UDP-MurNAc-tripeptide synthetase</fullName>
    </alternativeName>
    <alternativeName>
        <fullName evidence="12">UDP-N-acetylmuramyl-tripeptide synthetase</fullName>
    </alternativeName>
</protein>
<dbReference type="InterPro" id="IPR036565">
    <property type="entry name" value="Mur-like_cat_sf"/>
</dbReference>
<keyword evidence="10 12" id="KW-0131">Cell cycle</keyword>
<dbReference type="GO" id="GO:0008765">
    <property type="term" value="F:UDP-N-acetylmuramoylalanyl-D-glutamate-2,6-diaminopimelate ligase activity"/>
    <property type="evidence" value="ECO:0007669"/>
    <property type="project" value="UniProtKB-UniRule"/>
</dbReference>
<comment type="PTM">
    <text evidence="12">Carboxylation is probably crucial for Mg(2+) binding and, consequently, for the gamma-phosphate positioning of ATP.</text>
</comment>